<accession>A0AAD5CM52</accession>
<name>A0AAD5CM52_AMBAR</name>
<dbReference type="Proteomes" id="UP001206925">
    <property type="component" value="Unassembled WGS sequence"/>
</dbReference>
<evidence type="ECO:0000313" key="2">
    <source>
        <dbReference type="Proteomes" id="UP001206925"/>
    </source>
</evidence>
<feature type="non-terminal residue" evidence="1">
    <location>
        <position position="86"/>
    </location>
</feature>
<reference evidence="1" key="1">
    <citation type="submission" date="2022-06" db="EMBL/GenBank/DDBJ databases">
        <title>Uncovering the hologenomic basis of an extraordinary plant invasion.</title>
        <authorList>
            <person name="Bieker V.C."/>
            <person name="Martin M.D."/>
            <person name="Gilbert T."/>
            <person name="Hodgins K."/>
            <person name="Battlay P."/>
            <person name="Petersen B."/>
            <person name="Wilson J."/>
        </authorList>
    </citation>
    <scope>NUCLEOTIDE SEQUENCE</scope>
    <source>
        <strain evidence="1">AA19_3_7</strain>
        <tissue evidence="1">Leaf</tissue>
    </source>
</reference>
<dbReference type="AlphaFoldDB" id="A0AAD5CM52"/>
<keyword evidence="2" id="KW-1185">Reference proteome</keyword>
<organism evidence="1 2">
    <name type="scientific">Ambrosia artemisiifolia</name>
    <name type="common">Common ragweed</name>
    <dbReference type="NCBI Taxonomy" id="4212"/>
    <lineage>
        <taxon>Eukaryota</taxon>
        <taxon>Viridiplantae</taxon>
        <taxon>Streptophyta</taxon>
        <taxon>Embryophyta</taxon>
        <taxon>Tracheophyta</taxon>
        <taxon>Spermatophyta</taxon>
        <taxon>Magnoliopsida</taxon>
        <taxon>eudicotyledons</taxon>
        <taxon>Gunneridae</taxon>
        <taxon>Pentapetalae</taxon>
        <taxon>asterids</taxon>
        <taxon>campanulids</taxon>
        <taxon>Asterales</taxon>
        <taxon>Asteraceae</taxon>
        <taxon>Asteroideae</taxon>
        <taxon>Heliantheae alliance</taxon>
        <taxon>Heliantheae</taxon>
        <taxon>Ambrosia</taxon>
    </lineage>
</organism>
<protein>
    <submittedName>
        <fullName evidence="1">Uncharacterized protein</fullName>
    </submittedName>
</protein>
<comment type="caution">
    <text evidence="1">The sequence shown here is derived from an EMBL/GenBank/DDBJ whole genome shotgun (WGS) entry which is preliminary data.</text>
</comment>
<proteinExistence type="predicted"/>
<evidence type="ECO:0000313" key="1">
    <source>
        <dbReference type="EMBL" id="KAI7744428.1"/>
    </source>
</evidence>
<sequence length="86" mass="9799">EPPPDVWDTNNLDAVVFLTATKGMKAIVEKLRDASSLLLLLINMEVKCENFNVAAHVERPFYNRLQKIFTINPYDASEPINVRVLK</sequence>
<gene>
    <name evidence="1" type="ORF">M8C21_017308</name>
</gene>
<dbReference type="EMBL" id="JAMZMK010007538">
    <property type="protein sequence ID" value="KAI7744428.1"/>
    <property type="molecule type" value="Genomic_DNA"/>
</dbReference>